<dbReference type="InterPro" id="IPR002168">
    <property type="entry name" value="Lipase_GDXG_HIS_AS"/>
</dbReference>
<organism evidence="4 5">
    <name type="scientific">Fusibacter paucivorans</name>
    <dbReference type="NCBI Taxonomy" id="76009"/>
    <lineage>
        <taxon>Bacteria</taxon>
        <taxon>Bacillati</taxon>
        <taxon>Bacillota</taxon>
        <taxon>Clostridia</taxon>
        <taxon>Eubacteriales</taxon>
        <taxon>Eubacteriales Family XII. Incertae Sedis</taxon>
        <taxon>Fusibacter</taxon>
    </lineage>
</organism>
<proteinExistence type="inferred from homology"/>
<accession>A0ABS5PP41</accession>
<dbReference type="PROSITE" id="PS01173">
    <property type="entry name" value="LIPASE_GDXG_HIS"/>
    <property type="match status" value="1"/>
</dbReference>
<dbReference type="RefSeq" id="WP_213236183.1">
    <property type="nucleotide sequence ID" value="NZ_JAHBCL010000009.1"/>
</dbReference>
<dbReference type="InterPro" id="IPR050300">
    <property type="entry name" value="GDXG_lipolytic_enzyme"/>
</dbReference>
<dbReference type="PANTHER" id="PTHR48081">
    <property type="entry name" value="AB HYDROLASE SUPERFAMILY PROTEIN C4A8.06C"/>
    <property type="match status" value="1"/>
</dbReference>
<dbReference type="GO" id="GO:0016787">
    <property type="term" value="F:hydrolase activity"/>
    <property type="evidence" value="ECO:0007669"/>
    <property type="project" value="UniProtKB-KW"/>
</dbReference>
<reference evidence="4 5" key="1">
    <citation type="submission" date="2021-05" db="EMBL/GenBank/DDBJ databases">
        <title>Fusibacter ferrireducens sp. nov., an anaerobic, sulfur- and Fe-reducing bacterium isolated from the mangrove sediment.</title>
        <authorList>
            <person name="Qiu D."/>
        </authorList>
    </citation>
    <scope>NUCLEOTIDE SEQUENCE [LARGE SCALE GENOMIC DNA]</scope>
    <source>
        <strain evidence="4 5">DSM 12116</strain>
    </source>
</reference>
<evidence type="ECO:0000259" key="3">
    <source>
        <dbReference type="Pfam" id="PF07859"/>
    </source>
</evidence>
<protein>
    <submittedName>
        <fullName evidence="4">Alpha/beta hydrolase</fullName>
    </submittedName>
</protein>
<evidence type="ECO:0000313" key="4">
    <source>
        <dbReference type="EMBL" id="MBS7526351.1"/>
    </source>
</evidence>
<dbReference type="Pfam" id="PF07859">
    <property type="entry name" value="Abhydrolase_3"/>
    <property type="match status" value="1"/>
</dbReference>
<keyword evidence="2 4" id="KW-0378">Hydrolase</keyword>
<dbReference type="InterPro" id="IPR029058">
    <property type="entry name" value="AB_hydrolase_fold"/>
</dbReference>
<comment type="caution">
    <text evidence="4">The sequence shown here is derived from an EMBL/GenBank/DDBJ whole genome shotgun (WGS) entry which is preliminary data.</text>
</comment>
<name>A0ABS5PP41_9FIRM</name>
<keyword evidence="5" id="KW-1185">Reference proteome</keyword>
<comment type="similarity">
    <text evidence="1">Belongs to the 'GDXG' lipolytic enzyme family.</text>
</comment>
<evidence type="ECO:0000256" key="2">
    <source>
        <dbReference type="ARBA" id="ARBA00022801"/>
    </source>
</evidence>
<dbReference type="PANTHER" id="PTHR48081:SF8">
    <property type="entry name" value="ALPHA_BETA HYDROLASE FOLD-3 DOMAIN-CONTAINING PROTEIN-RELATED"/>
    <property type="match status" value="1"/>
</dbReference>
<dbReference type="SUPFAM" id="SSF53474">
    <property type="entry name" value="alpha/beta-Hydrolases"/>
    <property type="match status" value="1"/>
</dbReference>
<dbReference type="Gene3D" id="3.40.50.1820">
    <property type="entry name" value="alpha/beta hydrolase"/>
    <property type="match status" value="1"/>
</dbReference>
<evidence type="ECO:0000256" key="1">
    <source>
        <dbReference type="ARBA" id="ARBA00010515"/>
    </source>
</evidence>
<dbReference type="InterPro" id="IPR013094">
    <property type="entry name" value="AB_hydrolase_3"/>
</dbReference>
<gene>
    <name evidence="4" type="ORF">KHM83_06655</name>
</gene>
<evidence type="ECO:0000313" key="5">
    <source>
        <dbReference type="Proteomes" id="UP000746471"/>
    </source>
</evidence>
<feature type="domain" description="Alpha/beta hydrolase fold-3" evidence="3">
    <location>
        <begin position="83"/>
        <end position="283"/>
    </location>
</feature>
<sequence>MQSIRSKLILGVVRHRHLLKGQLKRPVIDKHFSVADFREGIDKASVSMNKRLIDALITPVDIDGMYGEIIALKAQPLPEEKIILYIHGGGFISGSCHTHRAHVYKFVKEIGTKALVFDYRLAPEHPYPAATDDCLSAYKWLVEMNGYHPDNIVIAGESAGATLTLVTLLRIKAARMAQPAGAAAISPVTDLRSLADSFKRNAPKDIAPYNSWHVWQGFYMGETEPMTPFISPIFGELDGLAPIYLCIGTYEIHYDDTVNFHERVLAAGGSSEIKIHEKMVHAFPIMAPMFPEATAALKDICRFLSEKLCLR</sequence>
<dbReference type="Proteomes" id="UP000746471">
    <property type="component" value="Unassembled WGS sequence"/>
</dbReference>
<dbReference type="EMBL" id="JAHBCL010000009">
    <property type="protein sequence ID" value="MBS7526351.1"/>
    <property type="molecule type" value="Genomic_DNA"/>
</dbReference>